<organism evidence="1 2">
    <name type="scientific">Prochlorococcus marinus str. MIT 9201</name>
    <dbReference type="NCBI Taxonomy" id="93057"/>
    <lineage>
        <taxon>Bacteria</taxon>
        <taxon>Bacillati</taxon>
        <taxon>Cyanobacteriota</taxon>
        <taxon>Cyanophyceae</taxon>
        <taxon>Synechococcales</taxon>
        <taxon>Prochlorococcaceae</taxon>
        <taxon>Prochlorococcus</taxon>
    </lineage>
</organism>
<accession>A0A0A2A5P6</accession>
<evidence type="ECO:0000313" key="2">
    <source>
        <dbReference type="Proteomes" id="UP000030355"/>
    </source>
</evidence>
<dbReference type="Proteomes" id="UP000030355">
    <property type="component" value="Unassembled WGS sequence"/>
</dbReference>
<gene>
    <name evidence="1" type="ORF">EU95_0931</name>
</gene>
<comment type="caution">
    <text evidence="1">The sequence shown here is derived from an EMBL/GenBank/DDBJ whole genome shotgun (WGS) entry which is preliminary data.</text>
</comment>
<protein>
    <submittedName>
        <fullName evidence="1">Uncharacterized protein</fullName>
    </submittedName>
</protein>
<dbReference type="AlphaFoldDB" id="A0A0A2A5P6"/>
<dbReference type="EMBL" id="JNAL01000010">
    <property type="protein sequence ID" value="KGF96136.1"/>
    <property type="molecule type" value="Genomic_DNA"/>
</dbReference>
<evidence type="ECO:0000313" key="1">
    <source>
        <dbReference type="EMBL" id="KGF96136.1"/>
    </source>
</evidence>
<name>A0A0A2A5P6_PROMR</name>
<dbReference type="STRING" id="93057.EU95_0931"/>
<proteinExistence type="predicted"/>
<reference evidence="2" key="1">
    <citation type="journal article" date="2014" name="Sci. Data">
        <title>Genomes of diverse isolates of the marine cyanobacterium Prochlorococcus.</title>
        <authorList>
            <person name="Biller S."/>
            <person name="Berube P."/>
            <person name="Thompson J."/>
            <person name="Kelly L."/>
            <person name="Roggensack S."/>
            <person name="Awad L."/>
            <person name="Roache-Johnson K."/>
            <person name="Ding H."/>
            <person name="Giovannoni S.J."/>
            <person name="Moore L.R."/>
            <person name="Chisholm S.W."/>
        </authorList>
    </citation>
    <scope>NUCLEOTIDE SEQUENCE [LARGE SCALE GENOMIC DNA]</scope>
    <source>
        <strain evidence="2">MIT 9201</strain>
    </source>
</reference>
<sequence>MYKKLILKIYYESIDQFLLHFSRIKFMKNHLFNCFKTLKR</sequence>